<name>A0A0E9RTN9_ANGAN</name>
<accession>A0A0E9RTN9</accession>
<dbReference type="EMBL" id="GBXM01076787">
    <property type="protein sequence ID" value="JAH31790.1"/>
    <property type="molecule type" value="Transcribed_RNA"/>
</dbReference>
<evidence type="ECO:0000313" key="1">
    <source>
        <dbReference type="EMBL" id="JAH31790.1"/>
    </source>
</evidence>
<reference evidence="1" key="2">
    <citation type="journal article" date="2015" name="Fish Shellfish Immunol.">
        <title>Early steps in the European eel (Anguilla anguilla)-Vibrio vulnificus interaction in the gills: Role of the RtxA13 toxin.</title>
        <authorList>
            <person name="Callol A."/>
            <person name="Pajuelo D."/>
            <person name="Ebbesson L."/>
            <person name="Teles M."/>
            <person name="MacKenzie S."/>
            <person name="Amaro C."/>
        </authorList>
    </citation>
    <scope>NUCLEOTIDE SEQUENCE</scope>
</reference>
<organism evidence="1">
    <name type="scientific">Anguilla anguilla</name>
    <name type="common">European freshwater eel</name>
    <name type="synonym">Muraena anguilla</name>
    <dbReference type="NCBI Taxonomy" id="7936"/>
    <lineage>
        <taxon>Eukaryota</taxon>
        <taxon>Metazoa</taxon>
        <taxon>Chordata</taxon>
        <taxon>Craniata</taxon>
        <taxon>Vertebrata</taxon>
        <taxon>Euteleostomi</taxon>
        <taxon>Actinopterygii</taxon>
        <taxon>Neopterygii</taxon>
        <taxon>Teleostei</taxon>
        <taxon>Anguilliformes</taxon>
        <taxon>Anguillidae</taxon>
        <taxon>Anguilla</taxon>
    </lineage>
</organism>
<reference evidence="1" key="1">
    <citation type="submission" date="2014-11" db="EMBL/GenBank/DDBJ databases">
        <authorList>
            <person name="Amaro Gonzalez C."/>
        </authorList>
    </citation>
    <scope>NUCLEOTIDE SEQUENCE</scope>
</reference>
<dbReference type="AlphaFoldDB" id="A0A0E9RTN9"/>
<sequence>MATHPRPEIITISTNAVLIVRSTSTKQRITLMNSVQPTSAAIPR</sequence>
<proteinExistence type="predicted"/>
<protein>
    <submittedName>
        <fullName evidence="1">Uncharacterized protein</fullName>
    </submittedName>
</protein>